<reference evidence="2 3" key="1">
    <citation type="submission" date="2019-05" db="EMBL/GenBank/DDBJ databases">
        <title>Another draft genome of Portunus trituberculatus and its Hox gene families provides insights of decapod evolution.</title>
        <authorList>
            <person name="Jeong J.-H."/>
            <person name="Song I."/>
            <person name="Kim S."/>
            <person name="Choi T."/>
            <person name="Kim D."/>
            <person name="Ryu S."/>
            <person name="Kim W."/>
        </authorList>
    </citation>
    <scope>NUCLEOTIDE SEQUENCE [LARGE SCALE GENOMIC DNA]</scope>
    <source>
        <tissue evidence="2">Muscle</tissue>
    </source>
</reference>
<dbReference type="AlphaFoldDB" id="A0A5B7CNY5"/>
<sequence>MLSQYDSETESGTVKERSERAVHESNTPLSREESQGNKKRIAAPRSTCTVPLCHVKAFTPVRTPVLATGRGGEEGARETFRPRLPDWGRNSPVRHPRHASHPPCWCWLRPVAPPPGTDPLPLKELHSVRIHLLVADLYFPQPRSPHTLPPVSYIPLYLSVLRMHDTPVDSLTTRSS</sequence>
<organism evidence="2 3">
    <name type="scientific">Portunus trituberculatus</name>
    <name type="common">Swimming crab</name>
    <name type="synonym">Neptunus trituberculatus</name>
    <dbReference type="NCBI Taxonomy" id="210409"/>
    <lineage>
        <taxon>Eukaryota</taxon>
        <taxon>Metazoa</taxon>
        <taxon>Ecdysozoa</taxon>
        <taxon>Arthropoda</taxon>
        <taxon>Crustacea</taxon>
        <taxon>Multicrustacea</taxon>
        <taxon>Malacostraca</taxon>
        <taxon>Eumalacostraca</taxon>
        <taxon>Eucarida</taxon>
        <taxon>Decapoda</taxon>
        <taxon>Pleocyemata</taxon>
        <taxon>Brachyura</taxon>
        <taxon>Eubrachyura</taxon>
        <taxon>Portunoidea</taxon>
        <taxon>Portunidae</taxon>
        <taxon>Portuninae</taxon>
        <taxon>Portunus</taxon>
    </lineage>
</organism>
<comment type="caution">
    <text evidence="2">The sequence shown here is derived from an EMBL/GenBank/DDBJ whole genome shotgun (WGS) entry which is preliminary data.</text>
</comment>
<accession>A0A5B7CNY5</accession>
<feature type="region of interest" description="Disordered" evidence="1">
    <location>
        <begin position="1"/>
        <end position="43"/>
    </location>
</feature>
<protein>
    <submittedName>
        <fullName evidence="2">Uncharacterized protein</fullName>
    </submittedName>
</protein>
<feature type="compositionally biased region" description="Basic and acidic residues" evidence="1">
    <location>
        <begin position="13"/>
        <end position="23"/>
    </location>
</feature>
<dbReference type="EMBL" id="VSRR010000135">
    <property type="protein sequence ID" value="MPC10895.1"/>
    <property type="molecule type" value="Genomic_DNA"/>
</dbReference>
<proteinExistence type="predicted"/>
<name>A0A5B7CNY5_PORTR</name>
<feature type="compositionally biased region" description="Polar residues" evidence="1">
    <location>
        <begin position="1"/>
        <end position="12"/>
    </location>
</feature>
<dbReference type="Proteomes" id="UP000324222">
    <property type="component" value="Unassembled WGS sequence"/>
</dbReference>
<evidence type="ECO:0000313" key="3">
    <source>
        <dbReference type="Proteomes" id="UP000324222"/>
    </source>
</evidence>
<gene>
    <name evidence="2" type="ORF">E2C01_003540</name>
</gene>
<evidence type="ECO:0000313" key="2">
    <source>
        <dbReference type="EMBL" id="MPC10895.1"/>
    </source>
</evidence>
<evidence type="ECO:0000256" key="1">
    <source>
        <dbReference type="SAM" id="MobiDB-lite"/>
    </source>
</evidence>
<keyword evidence="3" id="KW-1185">Reference proteome</keyword>